<dbReference type="OMA" id="TEWFISK"/>
<keyword evidence="2" id="KW-0597">Phosphoprotein</keyword>
<evidence type="ECO:0000256" key="3">
    <source>
        <dbReference type="ARBA" id="ARBA00022679"/>
    </source>
</evidence>
<dbReference type="GeneID" id="24919363"/>
<dbReference type="Gene3D" id="3.30.200.20">
    <property type="entry name" value="Phosphorylase Kinase, domain 1"/>
    <property type="match status" value="1"/>
</dbReference>
<evidence type="ECO:0000259" key="9">
    <source>
        <dbReference type="PROSITE" id="PS50011"/>
    </source>
</evidence>
<dbReference type="RefSeq" id="XP_012896139.1">
    <property type="nucleotide sequence ID" value="XM_013040685.1"/>
</dbReference>
<dbReference type="PANTHER" id="PTHR24351">
    <property type="entry name" value="RIBOSOMAL PROTEIN S6 KINASE"/>
    <property type="match status" value="1"/>
</dbReference>
<feature type="binding site" evidence="7">
    <location>
        <position position="56"/>
    </location>
    <ligand>
        <name>ATP</name>
        <dbReference type="ChEBI" id="CHEBI:30616"/>
    </ligand>
</feature>
<dbReference type="GO" id="GO:0004674">
    <property type="term" value="F:protein serine/threonine kinase activity"/>
    <property type="evidence" value="ECO:0007669"/>
    <property type="project" value="UniProtKB-KW"/>
</dbReference>
<reference evidence="10" key="1">
    <citation type="submission" date="2010-02" db="EMBL/GenBank/DDBJ databases">
        <title>Sequencing and annotation of the Blastocystis hominis genome.</title>
        <authorList>
            <person name="Wincker P."/>
        </authorList>
    </citation>
    <scope>NUCLEOTIDE SEQUENCE</scope>
    <source>
        <strain evidence="10">Singapore isolate B</strain>
    </source>
</reference>
<evidence type="ECO:0000256" key="5">
    <source>
        <dbReference type="ARBA" id="ARBA00022777"/>
    </source>
</evidence>
<dbReference type="SUPFAM" id="SSF56112">
    <property type="entry name" value="Protein kinase-like (PK-like)"/>
    <property type="match status" value="1"/>
</dbReference>
<evidence type="ECO:0000313" key="11">
    <source>
        <dbReference type="Proteomes" id="UP000008312"/>
    </source>
</evidence>
<dbReference type="InterPro" id="IPR000719">
    <property type="entry name" value="Prot_kinase_dom"/>
</dbReference>
<comment type="similarity">
    <text evidence="8">Belongs to the protein kinase superfamily.</text>
</comment>
<evidence type="ECO:0000256" key="1">
    <source>
        <dbReference type="ARBA" id="ARBA00022527"/>
    </source>
</evidence>
<proteinExistence type="inferred from homology"/>
<keyword evidence="11" id="KW-1185">Reference proteome</keyword>
<evidence type="ECO:0000256" key="6">
    <source>
        <dbReference type="ARBA" id="ARBA00022840"/>
    </source>
</evidence>
<dbReference type="AlphaFoldDB" id="D8M202"/>
<dbReference type="FunFam" id="1.10.510.10:FF:000048">
    <property type="entry name" value="Protein kinase C"/>
    <property type="match status" value="1"/>
</dbReference>
<dbReference type="PROSITE" id="PS00107">
    <property type="entry name" value="PROTEIN_KINASE_ATP"/>
    <property type="match status" value="1"/>
</dbReference>
<dbReference type="PROSITE" id="PS50011">
    <property type="entry name" value="PROTEIN_KINASE_DOM"/>
    <property type="match status" value="1"/>
</dbReference>
<dbReference type="Pfam" id="PF00069">
    <property type="entry name" value="Pkinase"/>
    <property type="match status" value="1"/>
</dbReference>
<dbReference type="InParanoid" id="D8M202"/>
<feature type="domain" description="Protein kinase" evidence="9">
    <location>
        <begin position="27"/>
        <end position="287"/>
    </location>
</feature>
<dbReference type="Gene3D" id="1.10.510.10">
    <property type="entry name" value="Transferase(Phosphotransferase) domain 1"/>
    <property type="match status" value="1"/>
</dbReference>
<dbReference type="PROSITE" id="PS00108">
    <property type="entry name" value="PROTEIN_KINASE_ST"/>
    <property type="match status" value="1"/>
</dbReference>
<dbReference type="SMART" id="SM00220">
    <property type="entry name" value="S_TKc"/>
    <property type="match status" value="1"/>
</dbReference>
<keyword evidence="3" id="KW-0808">Transferase</keyword>
<protein>
    <recommendedName>
        <fullName evidence="9">Protein kinase domain-containing protein</fullName>
    </recommendedName>
</protein>
<dbReference type="InterPro" id="IPR011009">
    <property type="entry name" value="Kinase-like_dom_sf"/>
</dbReference>
<evidence type="ECO:0000256" key="7">
    <source>
        <dbReference type="PROSITE-ProRule" id="PRU10141"/>
    </source>
</evidence>
<accession>D8M202</accession>
<gene>
    <name evidence="10" type="ORF">GSBLH_T00002160001</name>
</gene>
<dbReference type="EMBL" id="FN668647">
    <property type="protein sequence ID" value="CBK22091.2"/>
    <property type="molecule type" value="Genomic_DNA"/>
</dbReference>
<name>D8M202_BLAHO</name>
<dbReference type="InterPro" id="IPR008271">
    <property type="entry name" value="Ser/Thr_kinase_AS"/>
</dbReference>
<dbReference type="CDD" id="cd05123">
    <property type="entry name" value="STKc_AGC"/>
    <property type="match status" value="1"/>
</dbReference>
<keyword evidence="1 8" id="KW-0723">Serine/threonine-protein kinase</keyword>
<keyword evidence="6 7" id="KW-0067">ATP-binding</keyword>
<evidence type="ECO:0000256" key="4">
    <source>
        <dbReference type="ARBA" id="ARBA00022741"/>
    </source>
</evidence>
<evidence type="ECO:0000256" key="2">
    <source>
        <dbReference type="ARBA" id="ARBA00022553"/>
    </source>
</evidence>
<evidence type="ECO:0000313" key="10">
    <source>
        <dbReference type="EMBL" id="CBK22091.2"/>
    </source>
</evidence>
<keyword evidence="5" id="KW-0418">Kinase</keyword>
<sequence length="443" mass="50699">MNLNSNQSIAIPSYEFHASEDISIKSFELIRCIGQGAYGQVWLCEKNDSHVLYAMKILNKNQLSRASTLVRTLRERKLLEVVVCLVDSPFIVKLRFSFQDTSNLYFVTDYYSGGDFFSLIEQQPYNRLCESYARAYLAEVVVALESLHSLQVAYRDLKMENILMTNDGHLILTDLGMSRILHPGQRSFSYVGTPEYMAPEIVSHRGHDHCCDFWSLGVLAYQIMVGVVPFTGNTVETVFNRISHQQIILPPFLSHSARTFISALLQRNPEQRLGHGGIQEIKQHRFFEGIDWSAVENHTNPLPLTPAFQNSVTQMNEIASDFGVFDRFAHFVDGTDRCYQKLIIKQVLLGWIHYDLKPELVDEHVHGTIPSRGDWKLPNASSSAGLNGYYQFSNRDELIMHLQNEEVLFPEVVSNLCNLQLSIEEKTMLFENDRCVCQWRLCG</sequence>
<dbReference type="Proteomes" id="UP000008312">
    <property type="component" value="Unassembled WGS sequence"/>
</dbReference>
<dbReference type="OrthoDB" id="354826at2759"/>
<organism evidence="10">
    <name type="scientific">Blastocystis hominis</name>
    <dbReference type="NCBI Taxonomy" id="12968"/>
    <lineage>
        <taxon>Eukaryota</taxon>
        <taxon>Sar</taxon>
        <taxon>Stramenopiles</taxon>
        <taxon>Bigyra</taxon>
        <taxon>Opalozoa</taxon>
        <taxon>Opalinata</taxon>
        <taxon>Blastocystidae</taxon>
        <taxon>Blastocystis</taxon>
    </lineage>
</organism>
<keyword evidence="4 7" id="KW-0547">Nucleotide-binding</keyword>
<evidence type="ECO:0000256" key="8">
    <source>
        <dbReference type="RuleBase" id="RU000304"/>
    </source>
</evidence>
<dbReference type="InterPro" id="IPR045270">
    <property type="entry name" value="STKc_AGC"/>
</dbReference>
<dbReference type="InterPro" id="IPR017441">
    <property type="entry name" value="Protein_kinase_ATP_BS"/>
</dbReference>
<dbReference type="GO" id="GO:0005524">
    <property type="term" value="F:ATP binding"/>
    <property type="evidence" value="ECO:0007669"/>
    <property type="project" value="UniProtKB-UniRule"/>
</dbReference>